<sequence>MNSPYYADATTTILVGDALDVLADMPDSSVDCVVTSPPYWGLRDYGHPEQYGAEPTPQEYLATLCEVFSEVHRVLADDGTLWINVGDRYAANSDGFQRGPDFHDRQPLIRPASDVAPKNLLGLPWRLALTLQARGWILRNAIIWHKPNAMPESVTDRLSCRYEHIFLLVKQRRYRFDLDAIRQPYTGERELSRRSRRGGSRPTSISTPWPPNGAERMTEERGGSSARRGTEYCGKYTGADAAFGGKPHGVRMLPSGARHAAAHPKGRNPGDVWSISTRPFRHAHFAVFPIDIPLRAIAAGCREHGTVLDPFAGAGTTLLAAEQHGRHAVGIEINPAYADLAIARLRRARAEKGSGR</sequence>
<dbReference type="InterPro" id="IPR029063">
    <property type="entry name" value="SAM-dependent_MTases_sf"/>
</dbReference>
<comment type="caution">
    <text evidence="11">The sequence shown here is derived from an EMBL/GenBank/DDBJ whole genome shotgun (WGS) entry which is preliminary data.</text>
</comment>
<accession>A0A7W9YMM6</accession>
<feature type="region of interest" description="Disordered" evidence="9">
    <location>
        <begin position="189"/>
        <end position="229"/>
    </location>
</feature>
<evidence type="ECO:0000256" key="9">
    <source>
        <dbReference type="SAM" id="MobiDB-lite"/>
    </source>
</evidence>
<evidence type="ECO:0000256" key="5">
    <source>
        <dbReference type="ARBA" id="ARBA00022747"/>
    </source>
</evidence>
<proteinExistence type="inferred from homology"/>
<dbReference type="InterPro" id="IPR002941">
    <property type="entry name" value="DNA_methylase_N4/N6"/>
</dbReference>
<keyword evidence="12" id="KW-1185">Reference proteome</keyword>
<keyword evidence="5" id="KW-0680">Restriction system</keyword>
<name>A0A7W9YMM6_9ACTN</name>
<dbReference type="EC" id="2.1.1.-" evidence="8"/>
<dbReference type="GO" id="GO:0015667">
    <property type="term" value="F:site-specific DNA-methyltransferase (cytosine-N4-specific) activity"/>
    <property type="evidence" value="ECO:0007669"/>
    <property type="project" value="UniProtKB-EC"/>
</dbReference>
<comment type="similarity">
    <text evidence="1">Belongs to the N(4)/N(6)-methyltransferase family. N(4) subfamily.</text>
</comment>
<dbReference type="Gene3D" id="3.40.50.150">
    <property type="entry name" value="Vaccinia Virus protein VP39"/>
    <property type="match status" value="1"/>
</dbReference>
<feature type="domain" description="DNA methylase N-4/N-6" evidence="10">
    <location>
        <begin position="30"/>
        <end position="341"/>
    </location>
</feature>
<dbReference type="PROSITE" id="PS00093">
    <property type="entry name" value="N4_MTASE"/>
    <property type="match status" value="1"/>
</dbReference>
<dbReference type="GO" id="GO:0008170">
    <property type="term" value="F:N-methyltransferase activity"/>
    <property type="evidence" value="ECO:0007669"/>
    <property type="project" value="InterPro"/>
</dbReference>
<dbReference type="SUPFAM" id="SSF53335">
    <property type="entry name" value="S-adenosyl-L-methionine-dependent methyltransferases"/>
    <property type="match status" value="1"/>
</dbReference>
<dbReference type="InterPro" id="IPR001091">
    <property type="entry name" value="RM_Methyltransferase"/>
</dbReference>
<keyword evidence="3 11" id="KW-0808">Transferase</keyword>
<evidence type="ECO:0000313" key="12">
    <source>
        <dbReference type="Proteomes" id="UP000546642"/>
    </source>
</evidence>
<dbReference type="AlphaFoldDB" id="A0A7W9YMM6"/>
<comment type="catalytic activity">
    <reaction evidence="7">
        <text>a 2'-deoxycytidine in DNA + S-adenosyl-L-methionine = an N(4)-methyl-2'-deoxycytidine in DNA + S-adenosyl-L-homocysteine + H(+)</text>
        <dbReference type="Rhea" id="RHEA:16857"/>
        <dbReference type="Rhea" id="RHEA-COMP:11369"/>
        <dbReference type="Rhea" id="RHEA-COMP:13674"/>
        <dbReference type="ChEBI" id="CHEBI:15378"/>
        <dbReference type="ChEBI" id="CHEBI:57856"/>
        <dbReference type="ChEBI" id="CHEBI:59789"/>
        <dbReference type="ChEBI" id="CHEBI:85452"/>
        <dbReference type="ChEBI" id="CHEBI:137933"/>
        <dbReference type="EC" id="2.1.1.113"/>
    </reaction>
</comment>
<dbReference type="GO" id="GO:0003677">
    <property type="term" value="F:DNA binding"/>
    <property type="evidence" value="ECO:0007669"/>
    <property type="project" value="UniProtKB-KW"/>
</dbReference>
<dbReference type="EMBL" id="JACHDS010000001">
    <property type="protein sequence ID" value="MBB6174970.1"/>
    <property type="molecule type" value="Genomic_DNA"/>
</dbReference>
<gene>
    <name evidence="11" type="ORF">HNR23_005030</name>
</gene>
<dbReference type="GO" id="GO:0032259">
    <property type="term" value="P:methylation"/>
    <property type="evidence" value="ECO:0007669"/>
    <property type="project" value="UniProtKB-KW"/>
</dbReference>
<dbReference type="RefSeq" id="WP_184079351.1">
    <property type="nucleotide sequence ID" value="NZ_JACHDS010000001.1"/>
</dbReference>
<evidence type="ECO:0000256" key="1">
    <source>
        <dbReference type="ARBA" id="ARBA00010203"/>
    </source>
</evidence>
<dbReference type="Pfam" id="PF01555">
    <property type="entry name" value="N6_N4_Mtase"/>
    <property type="match status" value="1"/>
</dbReference>
<keyword evidence="2 11" id="KW-0489">Methyltransferase</keyword>
<dbReference type="InterPro" id="IPR017985">
    <property type="entry name" value="MeTrfase_CN4_CS"/>
</dbReference>
<evidence type="ECO:0000256" key="3">
    <source>
        <dbReference type="ARBA" id="ARBA00022679"/>
    </source>
</evidence>
<organism evidence="11 12">
    <name type="scientific">Nocardiopsis mwathae</name>
    <dbReference type="NCBI Taxonomy" id="1472723"/>
    <lineage>
        <taxon>Bacteria</taxon>
        <taxon>Bacillati</taxon>
        <taxon>Actinomycetota</taxon>
        <taxon>Actinomycetes</taxon>
        <taxon>Streptosporangiales</taxon>
        <taxon>Nocardiopsidaceae</taxon>
        <taxon>Nocardiopsis</taxon>
    </lineage>
</organism>
<evidence type="ECO:0000256" key="7">
    <source>
        <dbReference type="ARBA" id="ARBA00049120"/>
    </source>
</evidence>
<dbReference type="GO" id="GO:0009307">
    <property type="term" value="P:DNA restriction-modification system"/>
    <property type="evidence" value="ECO:0007669"/>
    <property type="project" value="UniProtKB-KW"/>
</dbReference>
<evidence type="ECO:0000313" key="11">
    <source>
        <dbReference type="EMBL" id="MBB6174970.1"/>
    </source>
</evidence>
<dbReference type="PRINTS" id="PR00508">
    <property type="entry name" value="S21N4MTFRASE"/>
</dbReference>
<evidence type="ECO:0000256" key="4">
    <source>
        <dbReference type="ARBA" id="ARBA00022691"/>
    </source>
</evidence>
<reference evidence="11 12" key="1">
    <citation type="submission" date="2020-08" db="EMBL/GenBank/DDBJ databases">
        <title>Sequencing the genomes of 1000 actinobacteria strains.</title>
        <authorList>
            <person name="Klenk H.-P."/>
        </authorList>
    </citation>
    <scope>NUCLEOTIDE SEQUENCE [LARGE SCALE GENOMIC DNA]</scope>
    <source>
        <strain evidence="11 12">DSM 46659</strain>
    </source>
</reference>
<protein>
    <recommendedName>
        <fullName evidence="8">Methyltransferase</fullName>
        <ecNumber evidence="8">2.1.1.-</ecNumber>
    </recommendedName>
</protein>
<evidence type="ECO:0000256" key="8">
    <source>
        <dbReference type="RuleBase" id="RU362026"/>
    </source>
</evidence>
<evidence type="ECO:0000256" key="2">
    <source>
        <dbReference type="ARBA" id="ARBA00022603"/>
    </source>
</evidence>
<dbReference type="Proteomes" id="UP000546642">
    <property type="component" value="Unassembled WGS sequence"/>
</dbReference>
<evidence type="ECO:0000256" key="6">
    <source>
        <dbReference type="ARBA" id="ARBA00023125"/>
    </source>
</evidence>
<keyword evidence="6" id="KW-0238">DNA-binding</keyword>
<evidence type="ECO:0000259" key="10">
    <source>
        <dbReference type="Pfam" id="PF01555"/>
    </source>
</evidence>
<keyword evidence="4" id="KW-0949">S-adenosyl-L-methionine</keyword>